<name>A0ABQ1JUU0_9PROT</name>
<gene>
    <name evidence="1" type="ORF">GCM10011503_24340</name>
</gene>
<dbReference type="Proteomes" id="UP000628854">
    <property type="component" value="Unassembled WGS sequence"/>
</dbReference>
<evidence type="ECO:0000313" key="1">
    <source>
        <dbReference type="EMBL" id="GGB74766.1"/>
    </source>
</evidence>
<organism evidence="1 2">
    <name type="scientific">Henriciella pelagia</name>
    <dbReference type="NCBI Taxonomy" id="1977912"/>
    <lineage>
        <taxon>Bacteria</taxon>
        <taxon>Pseudomonadati</taxon>
        <taxon>Pseudomonadota</taxon>
        <taxon>Alphaproteobacteria</taxon>
        <taxon>Hyphomonadales</taxon>
        <taxon>Hyphomonadaceae</taxon>
        <taxon>Henriciella</taxon>
    </lineage>
</organism>
<dbReference type="EMBL" id="BMKF01000002">
    <property type="protein sequence ID" value="GGB74766.1"/>
    <property type="molecule type" value="Genomic_DNA"/>
</dbReference>
<keyword evidence="2" id="KW-1185">Reference proteome</keyword>
<dbReference type="RefSeq" id="WP_084391856.1">
    <property type="nucleotide sequence ID" value="NZ_BMKF01000002.1"/>
</dbReference>
<evidence type="ECO:0000313" key="2">
    <source>
        <dbReference type="Proteomes" id="UP000628854"/>
    </source>
</evidence>
<protein>
    <submittedName>
        <fullName evidence="1">Uncharacterized protein</fullName>
    </submittedName>
</protein>
<accession>A0ABQ1JUU0</accession>
<reference evidence="2" key="1">
    <citation type="journal article" date="2019" name="Int. J. Syst. Evol. Microbiol.">
        <title>The Global Catalogue of Microorganisms (GCM) 10K type strain sequencing project: providing services to taxonomists for standard genome sequencing and annotation.</title>
        <authorList>
            <consortium name="The Broad Institute Genomics Platform"/>
            <consortium name="The Broad Institute Genome Sequencing Center for Infectious Disease"/>
            <person name="Wu L."/>
            <person name="Ma J."/>
        </authorList>
    </citation>
    <scope>NUCLEOTIDE SEQUENCE [LARGE SCALE GENOMIC DNA]</scope>
    <source>
        <strain evidence="2">CGMCC 1.15928</strain>
    </source>
</reference>
<sequence>MGRFLQALIVLFAAVFLVLLLFFRITEGSFAEAGARMDRLLGAAAHETGEAANEFARETDEAIRDLNDGD</sequence>
<proteinExistence type="predicted"/>
<comment type="caution">
    <text evidence="1">The sequence shown here is derived from an EMBL/GenBank/DDBJ whole genome shotgun (WGS) entry which is preliminary data.</text>
</comment>